<reference evidence="2" key="1">
    <citation type="submission" date="2022-06" db="EMBL/GenBank/DDBJ databases">
        <title>Complete genome sequences of two strains of the flax pathogen Septoria linicola.</title>
        <authorList>
            <person name="Lapalu N."/>
            <person name="Simon A."/>
            <person name="Demenou B."/>
            <person name="Paumier D."/>
            <person name="Guillot M.-P."/>
            <person name="Gout L."/>
            <person name="Valade R."/>
        </authorList>
    </citation>
    <scope>NUCLEOTIDE SEQUENCE</scope>
    <source>
        <strain evidence="2">SE15195</strain>
    </source>
</reference>
<feature type="region of interest" description="Disordered" evidence="1">
    <location>
        <begin position="1176"/>
        <end position="1196"/>
    </location>
</feature>
<gene>
    <name evidence="2" type="ORF">Slin15195_G087640</name>
</gene>
<feature type="compositionally biased region" description="Polar residues" evidence="1">
    <location>
        <begin position="515"/>
        <end position="536"/>
    </location>
</feature>
<feature type="compositionally biased region" description="Polar residues" evidence="1">
    <location>
        <begin position="917"/>
        <end position="927"/>
    </location>
</feature>
<feature type="compositionally biased region" description="Polar residues" evidence="1">
    <location>
        <begin position="423"/>
        <end position="437"/>
    </location>
</feature>
<feature type="region of interest" description="Disordered" evidence="1">
    <location>
        <begin position="622"/>
        <end position="726"/>
    </location>
</feature>
<proteinExistence type="predicted"/>
<feature type="compositionally biased region" description="Basic and acidic residues" evidence="1">
    <location>
        <begin position="931"/>
        <end position="940"/>
    </location>
</feature>
<accession>A0A9Q9AUM2</accession>
<feature type="compositionally biased region" description="Polar residues" evidence="1">
    <location>
        <begin position="353"/>
        <end position="396"/>
    </location>
</feature>
<feature type="compositionally biased region" description="Acidic residues" evidence="1">
    <location>
        <begin position="584"/>
        <end position="593"/>
    </location>
</feature>
<feature type="compositionally biased region" description="Low complexity" evidence="1">
    <location>
        <begin position="285"/>
        <end position="320"/>
    </location>
</feature>
<sequence length="1283" mass="138630">MDEYYNEQVSQEKAVDGPTANDDALRALSQPTSPTLKKSSASRWKKSKKPEPAPRPELDVAIALPSTDDFRTSLLMPSLSTRFSMLREQDDPNSLLGKASDDSVLQPRRRSRMGDFGFSPTGLADIAEVSSIHGSVRRPFAKTNSSRADSSCMSEEGYGSEADAPTGGSVMSRSRPGEGNVLFGGRQKIYKIAGSGVNSTKSLGRLVYDDDVGMSAFQKYRQRERDFDGGELPRPSDESQGFDFGLDKVSLDYQDYDGQQPLPNDSAKDLCHSPSLSAYEKKRSTTSSDARSIARSSTAATSVASQTPASTAPSPAHAPSNVLTLNPAPTPPLDRSTTKTRRLYEHGLDQHLQEQQSTAMSRLNSIQRQRAMSGKNTTPFLHSTKSAGNLQDRSQSPVLAFRAQSPAMNSPMSTLTTFGSVKHANSATSSPLPSGPQSPIEGAHDQVSVLAQALEPADRGKATAMGAFNKPAHAFDEHQYLERQKQLQRSASSAAVKTKELPQSALQQRVNAIDQISQDQTNKSPDLSTRARSQSAPRKHEASKAYNVFQNAVNQFPAKPSPPPANKSPLPDTHRTFFGNISASDDEDDEEVSEIAHSFMQPEYGYGGYHSKWQPTILPSVSEHPAMRNSRSQTLAEEEEEDEPPKALKNAQSSRSLKNIAVDHGAELPKPLDSPTLGPDAHSMSGMNGMVHHLRQRSNQSSVYPTDEPTINDDEVPNVPEMPWNARKTDSYGHVVGGALDPLASLRDSHYTASNPWDLDEAPSLMDRGNSSQSDMSPVDASRQSDISQYQETMSSSRPTLTRDGSELTATDDQLPSWQRELRRQHTRDASTATQEGRDAFSRELAARREAVKENLRSVVEVNNGSRSASPVPPPLSIPGNGSNGLRAFGMLRAKTSRESLAHMREHPSKALKTLGVANNPSMNNLMQGDRNGHSLDMVRPRGNSSARAPMPPTSQHPAFKNDPQERSEENGSSELPRERQLASSRSAAQLNGRNRSRSNSAATNGRSRSRTGPYRDDLEKAMIEGHGSSATAHEFSPDGSPALPPSDRSSDGSRSGMQAYFDQKNGRSLHSVNTQIASSGPSPATTPSTLVSNVYTPGRPVPVANAYSENPTPPIMGSSPALSPVISPTTFAGGVPFPARGAGLRKRTITKHDISEPTLISSTSNVDTVDLPPGASLKNGMEDAPPIPPINPRRRGTRKMFGLGSKEPAEPTIPQATRSDPNLLLQTSPKREAQIMPGNVMRLQAFDQPQFGGLIPTTPGSPEQRVRGPGRAVTAPMEGGMF</sequence>
<evidence type="ECO:0000313" key="3">
    <source>
        <dbReference type="Proteomes" id="UP001056384"/>
    </source>
</evidence>
<feature type="region of interest" description="Disordered" evidence="1">
    <location>
        <begin position="139"/>
        <end position="179"/>
    </location>
</feature>
<feature type="compositionally biased region" description="Basic and acidic residues" evidence="1">
    <location>
        <begin position="342"/>
        <end position="352"/>
    </location>
</feature>
<feature type="region of interest" description="Disordered" evidence="1">
    <location>
        <begin position="224"/>
        <end position="396"/>
    </location>
</feature>
<protein>
    <submittedName>
        <fullName evidence="2">Uncharacterized protein</fullName>
    </submittedName>
</protein>
<feature type="region of interest" description="Disordered" evidence="1">
    <location>
        <begin position="554"/>
        <end position="593"/>
    </location>
</feature>
<feature type="region of interest" description="Disordered" evidence="1">
    <location>
        <begin position="515"/>
        <end position="542"/>
    </location>
</feature>
<feature type="region of interest" description="Disordered" evidence="1">
    <location>
        <begin position="483"/>
        <end position="503"/>
    </location>
</feature>
<evidence type="ECO:0000256" key="1">
    <source>
        <dbReference type="SAM" id="MobiDB-lite"/>
    </source>
</evidence>
<dbReference type="Proteomes" id="UP001056384">
    <property type="component" value="Chromosome 7"/>
</dbReference>
<feature type="region of interest" description="Disordered" evidence="1">
    <location>
        <begin position="1030"/>
        <end position="1059"/>
    </location>
</feature>
<feature type="region of interest" description="Disordered" evidence="1">
    <location>
        <begin position="423"/>
        <end position="442"/>
    </location>
</feature>
<feature type="compositionally biased region" description="Basic and acidic residues" evidence="1">
    <location>
        <begin position="49"/>
        <end position="58"/>
    </location>
</feature>
<organism evidence="2 3">
    <name type="scientific">Septoria linicola</name>
    <dbReference type="NCBI Taxonomy" id="215465"/>
    <lineage>
        <taxon>Eukaryota</taxon>
        <taxon>Fungi</taxon>
        <taxon>Dikarya</taxon>
        <taxon>Ascomycota</taxon>
        <taxon>Pezizomycotina</taxon>
        <taxon>Dothideomycetes</taxon>
        <taxon>Dothideomycetidae</taxon>
        <taxon>Mycosphaerellales</taxon>
        <taxon>Mycosphaerellaceae</taxon>
        <taxon>Septoria</taxon>
    </lineage>
</organism>
<feature type="compositionally biased region" description="Polar residues" evidence="1">
    <location>
        <begin position="769"/>
        <end position="800"/>
    </location>
</feature>
<feature type="compositionally biased region" description="Polar residues" evidence="1">
    <location>
        <begin position="982"/>
        <end position="1007"/>
    </location>
</feature>
<feature type="compositionally biased region" description="Polar residues" evidence="1">
    <location>
        <begin position="808"/>
        <end position="817"/>
    </location>
</feature>
<feature type="region of interest" description="Disordered" evidence="1">
    <location>
        <begin position="1258"/>
        <end position="1283"/>
    </location>
</feature>
<evidence type="ECO:0000313" key="2">
    <source>
        <dbReference type="EMBL" id="USW55445.1"/>
    </source>
</evidence>
<dbReference type="EMBL" id="CP099424">
    <property type="protein sequence ID" value="USW55445.1"/>
    <property type="molecule type" value="Genomic_DNA"/>
</dbReference>
<feature type="compositionally biased region" description="Polar residues" evidence="1">
    <location>
        <begin position="142"/>
        <end position="153"/>
    </location>
</feature>
<feature type="region of interest" description="Disordered" evidence="1">
    <location>
        <begin position="915"/>
        <end position="1016"/>
    </location>
</feature>
<feature type="region of interest" description="Disordered" evidence="1">
    <location>
        <begin position="754"/>
        <end position="839"/>
    </location>
</feature>
<name>A0A9Q9AUM2_9PEZI</name>
<feature type="region of interest" description="Disordered" evidence="1">
    <location>
        <begin position="1"/>
        <end position="61"/>
    </location>
</feature>
<feature type="compositionally biased region" description="Basic and acidic residues" evidence="1">
    <location>
        <begin position="963"/>
        <end position="981"/>
    </location>
</feature>
<keyword evidence="3" id="KW-1185">Reference proteome</keyword>
<feature type="region of interest" description="Disordered" evidence="1">
    <location>
        <begin position="85"/>
        <end position="117"/>
    </location>
</feature>
<feature type="compositionally biased region" description="Basic and acidic residues" evidence="1">
    <location>
        <begin position="820"/>
        <end position="829"/>
    </location>
</feature>